<dbReference type="PRINTS" id="PR00368">
    <property type="entry name" value="FADPNR"/>
</dbReference>
<keyword evidence="2 6" id="KW-0274">FAD</keyword>
<feature type="domain" description="FAD/NAD(P)-binding" evidence="8">
    <location>
        <begin position="4"/>
        <end position="290"/>
    </location>
</feature>
<dbReference type="PRINTS" id="PR00469">
    <property type="entry name" value="PNDRDTASEII"/>
</dbReference>
<dbReference type="InterPro" id="IPR005982">
    <property type="entry name" value="Thioredox_Rdtase"/>
</dbReference>
<keyword evidence="3 6" id="KW-0560">Oxidoreductase</keyword>
<keyword evidence="7" id="KW-0521">NADP</keyword>
<comment type="subunit">
    <text evidence="6">Homodimer.</text>
</comment>
<comment type="catalytic activity">
    <reaction evidence="6">
        <text>[thioredoxin]-dithiol + NADP(+) = [thioredoxin]-disulfide + NADPH + H(+)</text>
        <dbReference type="Rhea" id="RHEA:20345"/>
        <dbReference type="Rhea" id="RHEA-COMP:10698"/>
        <dbReference type="Rhea" id="RHEA-COMP:10700"/>
        <dbReference type="ChEBI" id="CHEBI:15378"/>
        <dbReference type="ChEBI" id="CHEBI:29950"/>
        <dbReference type="ChEBI" id="CHEBI:50058"/>
        <dbReference type="ChEBI" id="CHEBI:57783"/>
        <dbReference type="ChEBI" id="CHEBI:58349"/>
        <dbReference type="EC" id="1.8.1.9"/>
    </reaction>
</comment>
<name>A0A1F5JU32_9BACT</name>
<keyword evidence="1 6" id="KW-0285">Flavoprotein</keyword>
<evidence type="ECO:0000259" key="8">
    <source>
        <dbReference type="Pfam" id="PF07992"/>
    </source>
</evidence>
<dbReference type="Proteomes" id="UP000176902">
    <property type="component" value="Unassembled WGS sequence"/>
</dbReference>
<dbReference type="Pfam" id="PF07992">
    <property type="entry name" value="Pyr_redox_2"/>
    <property type="match status" value="1"/>
</dbReference>
<comment type="cofactor">
    <cofactor evidence="7">
        <name>FAD</name>
        <dbReference type="ChEBI" id="CHEBI:57692"/>
    </cofactor>
    <text evidence="7">Binds 1 FAD per subunit.</text>
</comment>
<comment type="similarity">
    <text evidence="6">Belongs to the class-II pyridine nucleotide-disulfide oxidoreductase family.</text>
</comment>
<dbReference type="SUPFAM" id="SSF51905">
    <property type="entry name" value="FAD/NAD(P)-binding domain"/>
    <property type="match status" value="1"/>
</dbReference>
<evidence type="ECO:0000256" key="5">
    <source>
        <dbReference type="ARBA" id="ARBA00023284"/>
    </source>
</evidence>
<dbReference type="AlphaFoldDB" id="A0A1F5JU32"/>
<proteinExistence type="inferred from homology"/>
<evidence type="ECO:0000256" key="1">
    <source>
        <dbReference type="ARBA" id="ARBA00022630"/>
    </source>
</evidence>
<dbReference type="PROSITE" id="PS00573">
    <property type="entry name" value="PYRIDINE_REDOX_2"/>
    <property type="match status" value="1"/>
</dbReference>
<dbReference type="InterPro" id="IPR036188">
    <property type="entry name" value="FAD/NAD-bd_sf"/>
</dbReference>
<evidence type="ECO:0000313" key="10">
    <source>
        <dbReference type="Proteomes" id="UP000176902"/>
    </source>
</evidence>
<evidence type="ECO:0000256" key="7">
    <source>
        <dbReference type="RuleBase" id="RU003881"/>
    </source>
</evidence>
<organism evidence="9 10">
    <name type="scientific">Candidatus Daviesbacteria bacterium RIFCSPHIGHO2_02_FULL_36_13</name>
    <dbReference type="NCBI Taxonomy" id="1797768"/>
    <lineage>
        <taxon>Bacteria</taxon>
        <taxon>Candidatus Daviesiibacteriota</taxon>
    </lineage>
</organism>
<evidence type="ECO:0000256" key="4">
    <source>
        <dbReference type="ARBA" id="ARBA00023157"/>
    </source>
</evidence>
<dbReference type="InterPro" id="IPR023753">
    <property type="entry name" value="FAD/NAD-binding_dom"/>
</dbReference>
<protein>
    <recommendedName>
        <fullName evidence="6">Thioredoxin reductase</fullName>
        <ecNumber evidence="6">1.8.1.9</ecNumber>
    </recommendedName>
</protein>
<dbReference type="Gene3D" id="3.50.50.60">
    <property type="entry name" value="FAD/NAD(P)-binding domain"/>
    <property type="match status" value="2"/>
</dbReference>
<dbReference type="PANTHER" id="PTHR48105">
    <property type="entry name" value="THIOREDOXIN REDUCTASE 1-RELATED-RELATED"/>
    <property type="match status" value="1"/>
</dbReference>
<evidence type="ECO:0000313" key="9">
    <source>
        <dbReference type="EMBL" id="OGE32152.1"/>
    </source>
</evidence>
<comment type="caution">
    <text evidence="9">The sequence shown here is derived from an EMBL/GenBank/DDBJ whole genome shotgun (WGS) entry which is preliminary data.</text>
</comment>
<evidence type="ECO:0000256" key="6">
    <source>
        <dbReference type="RuleBase" id="RU003880"/>
    </source>
</evidence>
<dbReference type="GO" id="GO:0005737">
    <property type="term" value="C:cytoplasm"/>
    <property type="evidence" value="ECO:0007669"/>
    <property type="project" value="InterPro"/>
</dbReference>
<dbReference type="GO" id="GO:0004791">
    <property type="term" value="F:thioredoxin-disulfide reductase (NADPH) activity"/>
    <property type="evidence" value="ECO:0007669"/>
    <property type="project" value="UniProtKB-UniRule"/>
</dbReference>
<keyword evidence="5 6" id="KW-0676">Redox-active center</keyword>
<dbReference type="NCBIfam" id="TIGR01292">
    <property type="entry name" value="TRX_reduct"/>
    <property type="match status" value="1"/>
</dbReference>
<dbReference type="InterPro" id="IPR008255">
    <property type="entry name" value="Pyr_nucl-diS_OxRdtase_2_AS"/>
</dbReference>
<keyword evidence="4" id="KW-1015">Disulfide bond</keyword>
<dbReference type="GO" id="GO:0019430">
    <property type="term" value="P:removal of superoxide radicals"/>
    <property type="evidence" value="ECO:0007669"/>
    <property type="project" value="UniProtKB-UniRule"/>
</dbReference>
<dbReference type="EC" id="1.8.1.9" evidence="6"/>
<reference evidence="9 10" key="1">
    <citation type="journal article" date="2016" name="Nat. Commun.">
        <title>Thousands of microbial genomes shed light on interconnected biogeochemical processes in an aquifer system.</title>
        <authorList>
            <person name="Anantharaman K."/>
            <person name="Brown C.T."/>
            <person name="Hug L.A."/>
            <person name="Sharon I."/>
            <person name="Castelle C.J."/>
            <person name="Probst A.J."/>
            <person name="Thomas B.C."/>
            <person name="Singh A."/>
            <person name="Wilkins M.J."/>
            <person name="Karaoz U."/>
            <person name="Brodie E.L."/>
            <person name="Williams K.H."/>
            <person name="Hubbard S.S."/>
            <person name="Banfield J.F."/>
        </authorList>
    </citation>
    <scope>NUCLEOTIDE SEQUENCE [LARGE SCALE GENOMIC DNA]</scope>
</reference>
<dbReference type="STRING" id="1797768.A3C59_00300"/>
<dbReference type="EMBL" id="MFCV01000032">
    <property type="protein sequence ID" value="OGE32152.1"/>
    <property type="molecule type" value="Genomic_DNA"/>
</dbReference>
<sequence length="310" mass="33444">MKNKLVIIGSGPAGLTASIYAARGNLNPLVIAGREAGGQLMLTTDVDDFPGFPEGIQGPDLMDKMRKQAERFGTRFVSEDVLSVDLKSKPFVIKTETSDLSADALILATGASAMWLGLESEKKLIGKGISSCAVCDGFFFKGKNIIVVGGGDTAMREAQYLSKLASKVTVVHRRDSLRAQPALVELVKSKPNVEFLFNTTIEEFLGQEKLIGVRLKNTQDESSSEMDIDGVFVAIGHIPNTKFLKGQIDLDEKGYLVVHDETKTSVPGVFSAGDVSDYHYRQAVTAAGAGCKASFDAEEYLENLQTKKVV</sequence>
<dbReference type="InterPro" id="IPR050097">
    <property type="entry name" value="Ferredoxin-NADP_redctase_2"/>
</dbReference>
<evidence type="ECO:0000256" key="2">
    <source>
        <dbReference type="ARBA" id="ARBA00022827"/>
    </source>
</evidence>
<accession>A0A1F5JU32</accession>
<evidence type="ECO:0000256" key="3">
    <source>
        <dbReference type="ARBA" id="ARBA00023002"/>
    </source>
</evidence>
<gene>
    <name evidence="9" type="ORF">A3C59_00300</name>
</gene>